<dbReference type="EMBL" id="JBHTAG010000002">
    <property type="protein sequence ID" value="MFC7096957.1"/>
    <property type="molecule type" value="Genomic_DNA"/>
</dbReference>
<keyword evidence="3" id="KW-1185">Reference proteome</keyword>
<dbReference type="Gene3D" id="2.120.10.30">
    <property type="entry name" value="TolB, C-terminal domain"/>
    <property type="match status" value="1"/>
</dbReference>
<organism evidence="2 3">
    <name type="scientific">Halobaculum marinum</name>
    <dbReference type="NCBI Taxonomy" id="3031996"/>
    <lineage>
        <taxon>Archaea</taxon>
        <taxon>Methanobacteriati</taxon>
        <taxon>Methanobacteriota</taxon>
        <taxon>Stenosarchaea group</taxon>
        <taxon>Halobacteria</taxon>
        <taxon>Halobacteriales</taxon>
        <taxon>Haloferacaceae</taxon>
        <taxon>Halobaculum</taxon>
    </lineage>
</organism>
<proteinExistence type="predicted"/>
<evidence type="ECO:0000256" key="1">
    <source>
        <dbReference type="SAM" id="MobiDB-lite"/>
    </source>
</evidence>
<name>A0ABD5X0D7_9EURY</name>
<accession>A0ABD5X0D7</accession>
<dbReference type="Proteomes" id="UP001596388">
    <property type="component" value="Unassembled WGS sequence"/>
</dbReference>
<gene>
    <name evidence="2" type="ORF">ACFQKD_06525</name>
</gene>
<dbReference type="SUPFAM" id="SSF63829">
    <property type="entry name" value="Calcium-dependent phosphotriesterase"/>
    <property type="match status" value="1"/>
</dbReference>
<evidence type="ECO:0000313" key="2">
    <source>
        <dbReference type="EMBL" id="MFC7096957.1"/>
    </source>
</evidence>
<feature type="region of interest" description="Disordered" evidence="1">
    <location>
        <begin position="23"/>
        <end position="60"/>
    </location>
</feature>
<comment type="caution">
    <text evidence="2">The sequence shown here is derived from an EMBL/GenBank/DDBJ whole genome shotgun (WGS) entry which is preliminary data.</text>
</comment>
<dbReference type="Pfam" id="PF20067">
    <property type="entry name" value="SSL_N"/>
    <property type="match status" value="1"/>
</dbReference>
<reference evidence="2 3" key="1">
    <citation type="journal article" date="2019" name="Int. J. Syst. Evol. Microbiol.">
        <title>The Global Catalogue of Microorganisms (GCM) 10K type strain sequencing project: providing services to taxonomists for standard genome sequencing and annotation.</title>
        <authorList>
            <consortium name="The Broad Institute Genomics Platform"/>
            <consortium name="The Broad Institute Genome Sequencing Center for Infectious Disease"/>
            <person name="Wu L."/>
            <person name="Ma J."/>
        </authorList>
    </citation>
    <scope>NUCLEOTIDE SEQUENCE [LARGE SCALE GENOMIC DNA]</scope>
    <source>
        <strain evidence="2 3">DT55</strain>
    </source>
</reference>
<dbReference type="GeneID" id="79269148"/>
<evidence type="ECO:0000313" key="3">
    <source>
        <dbReference type="Proteomes" id="UP001596388"/>
    </source>
</evidence>
<protein>
    <submittedName>
        <fullName evidence="2">Uncharacterized protein</fullName>
    </submittedName>
</protein>
<feature type="compositionally biased region" description="Basic and acidic residues" evidence="1">
    <location>
        <begin position="41"/>
        <end position="52"/>
    </location>
</feature>
<dbReference type="AlphaFoldDB" id="A0ABD5X0D7"/>
<sequence length="386" mass="38004">MRLDRRAFGRLVGVVAAGTAAAGTANGQQQGGGPGNGGRRRGPDGDGTDGGRRRGGAGGAIRAETLVSIPGDLTPENLAVGPEGDLYFGITAGEVRRVDRETALTATDLTLDDTDLVATLPAAAGVQSTLGGTLYVAVNAPDTNGVWTIPPGGDEAVEYVSIPRDGGFVNDIAFDRVDDRLLVTESFDGVVYEVPVGPGGAALDGVEATEWAAPDSLDTPEFGANGVVRRDDDVVVAVTRAVDDEGADVGRLVSIPVDDDGGAGDPEVLIESPAVFGADGIAVGLGVGADGDDGRPGPGPGPGASADGAIHVAANARNEVVVVPPVGDPVVVADAGDGLVFPSDVAFGGGSPGAPGGPGGPGGGPLFVCNFAVTSPEAAGILRLGP</sequence>
<dbReference type="RefSeq" id="WP_276238568.1">
    <property type="nucleotide sequence ID" value="NZ_CP119989.1"/>
</dbReference>
<dbReference type="InterPro" id="IPR011042">
    <property type="entry name" value="6-blade_b-propeller_TolB-like"/>
</dbReference>